<keyword evidence="2" id="KW-1185">Reference proteome</keyword>
<evidence type="ECO:0000313" key="2">
    <source>
        <dbReference type="Proteomes" id="UP000319383"/>
    </source>
</evidence>
<evidence type="ECO:0000313" key="1">
    <source>
        <dbReference type="EMBL" id="QDU47362.1"/>
    </source>
</evidence>
<accession>A0A517ZY07</accession>
<dbReference type="EMBL" id="CP036276">
    <property type="protein sequence ID" value="QDU47362.1"/>
    <property type="molecule type" value="Genomic_DNA"/>
</dbReference>
<reference evidence="1 2" key="1">
    <citation type="submission" date="2019-02" db="EMBL/GenBank/DDBJ databases">
        <title>Deep-cultivation of Planctomycetes and their phenomic and genomic characterization uncovers novel biology.</title>
        <authorList>
            <person name="Wiegand S."/>
            <person name="Jogler M."/>
            <person name="Boedeker C."/>
            <person name="Pinto D."/>
            <person name="Vollmers J."/>
            <person name="Rivas-Marin E."/>
            <person name="Kohn T."/>
            <person name="Peeters S.H."/>
            <person name="Heuer A."/>
            <person name="Rast P."/>
            <person name="Oberbeckmann S."/>
            <person name="Bunk B."/>
            <person name="Jeske O."/>
            <person name="Meyerdierks A."/>
            <person name="Storesund J.E."/>
            <person name="Kallscheuer N."/>
            <person name="Luecker S."/>
            <person name="Lage O.M."/>
            <person name="Pohl T."/>
            <person name="Merkel B.J."/>
            <person name="Hornburger P."/>
            <person name="Mueller R.-W."/>
            <person name="Bruemmer F."/>
            <person name="Labrenz M."/>
            <person name="Spormann A.M."/>
            <person name="Op den Camp H."/>
            <person name="Overmann J."/>
            <person name="Amann R."/>
            <person name="Jetten M.S.M."/>
            <person name="Mascher T."/>
            <person name="Medema M.H."/>
            <person name="Devos D.P."/>
            <person name="Kaster A.-K."/>
            <person name="Ovreas L."/>
            <person name="Rohde M."/>
            <person name="Galperin M.Y."/>
            <person name="Jogler C."/>
        </authorList>
    </citation>
    <scope>NUCLEOTIDE SEQUENCE [LARGE SCALE GENOMIC DNA]</scope>
    <source>
        <strain evidence="1 2">Mal52</strain>
    </source>
</reference>
<name>A0A517ZY07_9PLAN</name>
<organism evidence="1 2">
    <name type="scientific">Symmachiella dynata</name>
    <dbReference type="NCBI Taxonomy" id="2527995"/>
    <lineage>
        <taxon>Bacteria</taxon>
        <taxon>Pseudomonadati</taxon>
        <taxon>Planctomycetota</taxon>
        <taxon>Planctomycetia</taxon>
        <taxon>Planctomycetales</taxon>
        <taxon>Planctomycetaceae</taxon>
        <taxon>Symmachiella</taxon>
    </lineage>
</organism>
<dbReference type="Proteomes" id="UP000319383">
    <property type="component" value="Chromosome"/>
</dbReference>
<dbReference type="KEGG" id="sdyn:Mal52_58910"/>
<gene>
    <name evidence="1" type="ORF">Mal52_58910</name>
</gene>
<dbReference type="AlphaFoldDB" id="A0A517ZY07"/>
<proteinExistence type="predicted"/>
<protein>
    <submittedName>
        <fullName evidence="1">Uncharacterized protein</fullName>
    </submittedName>
</protein>
<sequence>MVVDAVAEAVSAAVAEVVVEAAEVVEVMAGLARPGLLRARPGLRAPPARALAGPAEGEHRVPVGVRGLRWVIAHQAANPVVVGLVVVDRRSAAALAQAVVQVSGRAICNGLAEDVPRSSLGNVLVVPMPETAHKPGAEDPVAHGPVVLSDPRSCHQRVLVGAGADAAGSPQGLPVVPLLRRCRDWGIALVLVNDRVAVNDLGEANDRESLIAKANCKTDLLTAAIGLRTAWVIAKIAKGIVGTAKRIVKGIAETARITVKGTATIDCRTAKIVGRIGMMNGTTIMAIGITAAGMVRGDRALVGIIGGTTIPR</sequence>